<dbReference type="GO" id="GO:0051301">
    <property type="term" value="P:cell division"/>
    <property type="evidence" value="ECO:0007669"/>
    <property type="project" value="UniProtKB-KW"/>
</dbReference>
<evidence type="ECO:0000256" key="10">
    <source>
        <dbReference type="ARBA" id="ARBA00023306"/>
    </source>
</evidence>
<comment type="subcellular location">
    <subcellularLocation>
        <location evidence="2">Cytoplasm</location>
    </subcellularLocation>
    <subcellularLocation>
        <location evidence="1">Nucleus</location>
    </subcellularLocation>
</comment>
<feature type="region of interest" description="Disordered" evidence="12">
    <location>
        <begin position="252"/>
        <end position="285"/>
    </location>
</feature>
<dbReference type="EnsemblMetazoa" id="CapteT54530">
    <property type="protein sequence ID" value="CapteP54530"/>
    <property type="gene ID" value="CapteG54530"/>
</dbReference>
<evidence type="ECO:0000313" key="15">
    <source>
        <dbReference type="EnsemblMetazoa" id="CapteP54530"/>
    </source>
</evidence>
<evidence type="ECO:0000259" key="13">
    <source>
        <dbReference type="SMART" id="SM00385"/>
    </source>
</evidence>
<evidence type="ECO:0000256" key="3">
    <source>
        <dbReference type="ARBA" id="ARBA00009065"/>
    </source>
</evidence>
<dbReference type="GO" id="GO:0005737">
    <property type="term" value="C:cytoplasm"/>
    <property type="evidence" value="ECO:0007669"/>
    <property type="project" value="UniProtKB-SubCell"/>
</dbReference>
<dbReference type="AlphaFoldDB" id="X2B5X7"/>
<dbReference type="PROSITE" id="PS00292">
    <property type="entry name" value="CYCLINS"/>
    <property type="match status" value="1"/>
</dbReference>
<reference evidence="16" key="1">
    <citation type="submission" date="2012-12" db="EMBL/GenBank/DDBJ databases">
        <authorList>
            <person name="Hellsten U."/>
            <person name="Grimwood J."/>
            <person name="Chapman J.A."/>
            <person name="Shapiro H."/>
            <person name="Aerts A."/>
            <person name="Otillar R.P."/>
            <person name="Terry A.Y."/>
            <person name="Boore J.L."/>
            <person name="Simakov O."/>
            <person name="Marletaz F."/>
            <person name="Cho S.-J."/>
            <person name="Edsinger-Gonzales E."/>
            <person name="Havlak P."/>
            <person name="Kuo D.-H."/>
            <person name="Larsson T."/>
            <person name="Lv J."/>
            <person name="Arendt D."/>
            <person name="Savage R."/>
            <person name="Osoegawa K."/>
            <person name="de Jong P."/>
            <person name="Lindberg D.R."/>
            <person name="Seaver E.C."/>
            <person name="Weisblat D.A."/>
            <person name="Putnam N.H."/>
            <person name="Grigoriev I.V."/>
            <person name="Rokhsar D.S."/>
        </authorList>
    </citation>
    <scope>NUCLEOTIDE SEQUENCE</scope>
    <source>
        <strain evidence="16">I ESC-2004</strain>
    </source>
</reference>
<dbReference type="CDD" id="cd20516">
    <property type="entry name" value="CYCLIN_CCND_rpt2"/>
    <property type="match status" value="1"/>
</dbReference>
<keyword evidence="8 11" id="KW-0195">Cyclin</keyword>
<keyword evidence="7" id="KW-0832">Ubl conjugation</keyword>
<evidence type="ECO:0000313" key="16">
    <source>
        <dbReference type="Proteomes" id="UP000014760"/>
    </source>
</evidence>
<evidence type="ECO:0000256" key="1">
    <source>
        <dbReference type="ARBA" id="ARBA00004123"/>
    </source>
</evidence>
<keyword evidence="5" id="KW-0597">Phosphoprotein</keyword>
<evidence type="ECO:0000259" key="14">
    <source>
        <dbReference type="SMART" id="SM01332"/>
    </source>
</evidence>
<dbReference type="SMART" id="SM00385">
    <property type="entry name" value="CYCLIN"/>
    <property type="match status" value="1"/>
</dbReference>
<dbReference type="OrthoDB" id="306099at2759"/>
<dbReference type="HOGENOM" id="CLU_052190_0_0_1"/>
<reference evidence="16" key="2">
    <citation type="journal article" date="2013" name="Nature">
        <title>Insights into bilaterian evolution from three spiralian genomes.</title>
        <authorList>
            <person name="Simakov O."/>
            <person name="Marletaz F."/>
            <person name="Cho S.J."/>
            <person name="Edsinger-Gonzales E."/>
            <person name="Havlak P."/>
            <person name="Hellsten U."/>
            <person name="Kuo D.H."/>
            <person name="Larsson T."/>
            <person name="Lv J."/>
            <person name="Arendt D."/>
            <person name="Savage R."/>
            <person name="Osoegawa K."/>
            <person name="de Jong P."/>
            <person name="Grimwood J."/>
            <person name="Chapman J.A."/>
            <person name="Shapiro H."/>
            <person name="Aerts A."/>
            <person name="Otillar R.P."/>
            <person name="Terry A.Y."/>
            <person name="Boore J.L."/>
            <person name="Grigoriev I.V."/>
            <person name="Lindberg D.R."/>
            <person name="Seaver E.C."/>
            <person name="Weisblat D.A."/>
            <person name="Putnam N.H."/>
            <person name="Rokhsar D.S."/>
        </authorList>
    </citation>
    <scope>NUCLEOTIDE SEQUENCE</scope>
    <source>
        <strain evidence="16">I ESC-2004</strain>
    </source>
</reference>
<dbReference type="InterPro" id="IPR048258">
    <property type="entry name" value="Cyclins_cyclin-box"/>
</dbReference>
<keyword evidence="10" id="KW-0131">Cell cycle</keyword>
<evidence type="ECO:0000256" key="4">
    <source>
        <dbReference type="ARBA" id="ARBA00022490"/>
    </source>
</evidence>
<dbReference type="GO" id="GO:0005634">
    <property type="term" value="C:nucleus"/>
    <property type="evidence" value="ECO:0007669"/>
    <property type="project" value="UniProtKB-SubCell"/>
</dbReference>
<evidence type="ECO:0000256" key="7">
    <source>
        <dbReference type="ARBA" id="ARBA00022843"/>
    </source>
</evidence>
<dbReference type="InterPro" id="IPR036915">
    <property type="entry name" value="Cyclin-like_sf"/>
</dbReference>
<proteinExistence type="inferred from homology"/>
<protein>
    <submittedName>
        <fullName evidence="15">Uncharacterized protein</fullName>
    </submittedName>
</protein>
<dbReference type="EMBL" id="AMQN01000223">
    <property type="status" value="NOT_ANNOTATED_CDS"/>
    <property type="molecule type" value="Genomic_DNA"/>
</dbReference>
<accession>X2B5X7</accession>
<dbReference type="InterPro" id="IPR006671">
    <property type="entry name" value="Cyclin_N"/>
</dbReference>
<sequence length="285" mass="32195">PTKRAFLDPTLLKDCRVLRNLLAAEDKYQPSPSYFQCVQTDIQPYMRKMVAAWMLEVCEEQKCEEEVFPLSMNYLDRFLSVVNIKRTQLQLLGSVCMFIASKLKETIPLSAEKLVTYTDRSITMEELMEWELIILRVLKWDISAVTPHDFIAQILTRLPLDSESARTIKRHAHTFIVLCATDYKFIMYTPSMVAAGSVSAAANGLLGPAWCQRVKLLQQLQHITAIDADCLKSCQEQIEQAVATNLPQAIGSSSSTMMPVQPGNTTPKSMEQNHHPTTPTDVRDI</sequence>
<dbReference type="CDD" id="cd20515">
    <property type="entry name" value="CYCLIN_CCND_rpt1"/>
    <property type="match status" value="1"/>
</dbReference>
<keyword evidence="4" id="KW-0963">Cytoplasm</keyword>
<keyword evidence="16" id="KW-1185">Reference proteome</keyword>
<keyword evidence="6" id="KW-0132">Cell division</keyword>
<dbReference type="PANTHER" id="PTHR10177">
    <property type="entry name" value="CYCLINS"/>
    <property type="match status" value="1"/>
</dbReference>
<evidence type="ECO:0000256" key="5">
    <source>
        <dbReference type="ARBA" id="ARBA00022553"/>
    </source>
</evidence>
<dbReference type="SMART" id="SM01332">
    <property type="entry name" value="Cyclin_C"/>
    <property type="match status" value="1"/>
</dbReference>
<evidence type="ECO:0000256" key="9">
    <source>
        <dbReference type="ARBA" id="ARBA00023242"/>
    </source>
</evidence>
<evidence type="ECO:0000256" key="8">
    <source>
        <dbReference type="ARBA" id="ARBA00023127"/>
    </source>
</evidence>
<dbReference type="Pfam" id="PF02984">
    <property type="entry name" value="Cyclin_C"/>
    <property type="match status" value="1"/>
</dbReference>
<comment type="similarity">
    <text evidence="3">Belongs to the cyclin family. Cyclin D subfamily.</text>
</comment>
<organism evidence="15 16">
    <name type="scientific">Capitella teleta</name>
    <name type="common">Polychaete worm</name>
    <dbReference type="NCBI Taxonomy" id="283909"/>
    <lineage>
        <taxon>Eukaryota</taxon>
        <taxon>Metazoa</taxon>
        <taxon>Spiralia</taxon>
        <taxon>Lophotrochozoa</taxon>
        <taxon>Annelida</taxon>
        <taxon>Polychaeta</taxon>
        <taxon>Sedentaria</taxon>
        <taxon>Scolecida</taxon>
        <taxon>Capitellidae</taxon>
        <taxon>Capitella</taxon>
    </lineage>
</organism>
<dbReference type="InterPro" id="IPR004367">
    <property type="entry name" value="Cyclin_C-dom"/>
</dbReference>
<feature type="domain" description="Cyclin C-terminal" evidence="14">
    <location>
        <begin position="145"/>
        <end position="278"/>
    </location>
</feature>
<name>X2B5X7_CAPTE</name>
<dbReference type="InterPro" id="IPR039361">
    <property type="entry name" value="Cyclin"/>
</dbReference>
<feature type="domain" description="Cyclin-like" evidence="13">
    <location>
        <begin position="52"/>
        <end position="136"/>
    </location>
</feature>
<keyword evidence="9" id="KW-0539">Nucleus</keyword>
<dbReference type="Proteomes" id="UP000014760">
    <property type="component" value="Unassembled WGS sequence"/>
</dbReference>
<dbReference type="SUPFAM" id="SSF47954">
    <property type="entry name" value="Cyclin-like"/>
    <property type="match status" value="2"/>
</dbReference>
<evidence type="ECO:0000256" key="2">
    <source>
        <dbReference type="ARBA" id="ARBA00004496"/>
    </source>
</evidence>
<dbReference type="Pfam" id="PF00134">
    <property type="entry name" value="Cyclin_N"/>
    <property type="match status" value="1"/>
</dbReference>
<reference evidence="15" key="3">
    <citation type="submission" date="2015-06" db="UniProtKB">
        <authorList>
            <consortium name="EnsemblMetazoa"/>
        </authorList>
    </citation>
    <scope>IDENTIFICATION</scope>
</reference>
<dbReference type="InterPro" id="IPR013763">
    <property type="entry name" value="Cyclin-like_dom"/>
</dbReference>
<dbReference type="FunFam" id="1.10.472.10:FF:000120">
    <property type="entry name" value="G1/S-specific cyclin-D1"/>
    <property type="match status" value="1"/>
</dbReference>
<dbReference type="OMA" id="KEIKPYM"/>
<evidence type="ECO:0000256" key="12">
    <source>
        <dbReference type="SAM" id="MobiDB-lite"/>
    </source>
</evidence>
<evidence type="ECO:0000256" key="11">
    <source>
        <dbReference type="RuleBase" id="RU000383"/>
    </source>
</evidence>
<evidence type="ECO:0000256" key="6">
    <source>
        <dbReference type="ARBA" id="ARBA00022618"/>
    </source>
</evidence>
<dbReference type="Gene3D" id="1.10.472.10">
    <property type="entry name" value="Cyclin-like"/>
    <property type="match status" value="2"/>
</dbReference>